<dbReference type="OrthoDB" id="9777638at2"/>
<sequence length="278" mass="28987">MSETPTASDWAAARGEKWRAQLSPLEAMLTAVDAPLIDALQLDAPYKIADIGCGGGGTTLAIARRAEAGSEVHGFDISPALIEAARDRAADERAIAFSCADMGTAPAPEVPYDRLVSRFGIMFYDDPPAAFARIARWLKPGGRFAFAVWGPPSDNPWMASLREVAAGIIDVPPPDPEAPGPFRYAGADKLLALLDQAGLGGLAVADWRGRLPIGGGLPAPEAADFALASFSVGELASEAGDSAYAAVRDALAAHFARHMEDGVVRLDARVHIVTGAAS</sequence>
<feature type="domain" description="Methyltransferase" evidence="4">
    <location>
        <begin position="48"/>
        <end position="142"/>
    </location>
</feature>
<reference evidence="5 6" key="1">
    <citation type="journal article" date="2016" name="Environ. Microbiol.">
        <title>New Methyloceanibacter diversity from North Sea sediments includes methanotroph containing solely the soluble methane monooxygenase.</title>
        <authorList>
            <person name="Vekeman B."/>
            <person name="Kerckhof F.M."/>
            <person name="Cremers G."/>
            <person name="de Vos P."/>
            <person name="Vandamme P."/>
            <person name="Boon N."/>
            <person name="Op den Camp H.J."/>
            <person name="Heylen K."/>
        </authorList>
    </citation>
    <scope>NUCLEOTIDE SEQUENCE [LARGE SCALE GENOMIC DNA]</scope>
    <source>
        <strain evidence="5 6">R-67175</strain>
    </source>
</reference>
<dbReference type="GO" id="GO:0032259">
    <property type="term" value="P:methylation"/>
    <property type="evidence" value="ECO:0007669"/>
    <property type="project" value="UniProtKB-KW"/>
</dbReference>
<evidence type="ECO:0000259" key="4">
    <source>
        <dbReference type="Pfam" id="PF13649"/>
    </source>
</evidence>
<dbReference type="Gene3D" id="3.40.50.150">
    <property type="entry name" value="Vaccinia Virus protein VP39"/>
    <property type="match status" value="1"/>
</dbReference>
<proteinExistence type="predicted"/>
<accession>A0A1E3W7I4</accession>
<dbReference type="PANTHER" id="PTHR43464:SF19">
    <property type="entry name" value="UBIQUINONE BIOSYNTHESIS O-METHYLTRANSFERASE, MITOCHONDRIAL"/>
    <property type="match status" value="1"/>
</dbReference>
<evidence type="ECO:0000256" key="2">
    <source>
        <dbReference type="ARBA" id="ARBA00022679"/>
    </source>
</evidence>
<keyword evidence="2 5" id="KW-0808">Transferase</keyword>
<evidence type="ECO:0000256" key="1">
    <source>
        <dbReference type="ARBA" id="ARBA00022603"/>
    </source>
</evidence>
<dbReference type="CDD" id="cd02440">
    <property type="entry name" value="AdoMet_MTases"/>
    <property type="match status" value="1"/>
</dbReference>
<dbReference type="Pfam" id="PF13649">
    <property type="entry name" value="Methyltransf_25"/>
    <property type="match status" value="1"/>
</dbReference>
<dbReference type="InterPro" id="IPR029063">
    <property type="entry name" value="SAM-dependent_MTases_sf"/>
</dbReference>
<organism evidence="5 6">
    <name type="scientific">Methyloceanibacter superfactus</name>
    <dbReference type="NCBI Taxonomy" id="1774969"/>
    <lineage>
        <taxon>Bacteria</taxon>
        <taxon>Pseudomonadati</taxon>
        <taxon>Pseudomonadota</taxon>
        <taxon>Alphaproteobacteria</taxon>
        <taxon>Hyphomicrobiales</taxon>
        <taxon>Hyphomicrobiaceae</taxon>
        <taxon>Methyloceanibacter</taxon>
    </lineage>
</organism>
<dbReference type="RefSeq" id="WP_069440663.1">
    <property type="nucleotide sequence ID" value="NZ_LPWF01000004.1"/>
</dbReference>
<dbReference type="EMBL" id="LPWF01000004">
    <property type="protein sequence ID" value="ODS01795.1"/>
    <property type="molecule type" value="Genomic_DNA"/>
</dbReference>
<name>A0A1E3W7I4_9HYPH</name>
<keyword evidence="1 5" id="KW-0489">Methyltransferase</keyword>
<keyword evidence="3" id="KW-0949">S-adenosyl-L-methionine</keyword>
<protein>
    <submittedName>
        <fullName evidence="5">Methyltransferase type 11</fullName>
    </submittedName>
</protein>
<dbReference type="Proteomes" id="UP000094472">
    <property type="component" value="Unassembled WGS sequence"/>
</dbReference>
<dbReference type="InterPro" id="IPR041698">
    <property type="entry name" value="Methyltransf_25"/>
</dbReference>
<evidence type="ECO:0000313" key="5">
    <source>
        <dbReference type="EMBL" id="ODS01795.1"/>
    </source>
</evidence>
<comment type="caution">
    <text evidence="5">The sequence shown here is derived from an EMBL/GenBank/DDBJ whole genome shotgun (WGS) entry which is preliminary data.</text>
</comment>
<dbReference type="STRING" id="1774969.AUC69_06075"/>
<dbReference type="GO" id="GO:0008168">
    <property type="term" value="F:methyltransferase activity"/>
    <property type="evidence" value="ECO:0007669"/>
    <property type="project" value="UniProtKB-KW"/>
</dbReference>
<evidence type="ECO:0000256" key="3">
    <source>
        <dbReference type="ARBA" id="ARBA00022691"/>
    </source>
</evidence>
<evidence type="ECO:0000313" key="6">
    <source>
        <dbReference type="Proteomes" id="UP000094472"/>
    </source>
</evidence>
<gene>
    <name evidence="5" type="ORF">AUC69_06075</name>
</gene>
<dbReference type="PANTHER" id="PTHR43464">
    <property type="entry name" value="METHYLTRANSFERASE"/>
    <property type="match status" value="1"/>
</dbReference>
<dbReference type="AlphaFoldDB" id="A0A1E3W7I4"/>
<keyword evidence="6" id="KW-1185">Reference proteome</keyword>
<dbReference type="SUPFAM" id="SSF53335">
    <property type="entry name" value="S-adenosyl-L-methionine-dependent methyltransferases"/>
    <property type="match status" value="1"/>
</dbReference>